<dbReference type="GO" id="GO:0005739">
    <property type="term" value="C:mitochondrion"/>
    <property type="evidence" value="ECO:0007669"/>
    <property type="project" value="TreeGrafter"/>
</dbReference>
<keyword evidence="4" id="KW-0554">One-carbon metabolism</keyword>
<name>A0A8S3YWS5_9EUPU</name>
<evidence type="ECO:0000313" key="11">
    <source>
        <dbReference type="Proteomes" id="UP000678393"/>
    </source>
</evidence>
<dbReference type="Pfam" id="PF00186">
    <property type="entry name" value="DHFR_1"/>
    <property type="match status" value="1"/>
</dbReference>
<keyword evidence="6" id="KW-0560">Oxidoreductase</keyword>
<dbReference type="Proteomes" id="UP000678393">
    <property type="component" value="Unassembled WGS sequence"/>
</dbReference>
<organism evidence="10 11">
    <name type="scientific">Candidula unifasciata</name>
    <dbReference type="NCBI Taxonomy" id="100452"/>
    <lineage>
        <taxon>Eukaryota</taxon>
        <taxon>Metazoa</taxon>
        <taxon>Spiralia</taxon>
        <taxon>Lophotrochozoa</taxon>
        <taxon>Mollusca</taxon>
        <taxon>Gastropoda</taxon>
        <taxon>Heterobranchia</taxon>
        <taxon>Euthyneura</taxon>
        <taxon>Panpulmonata</taxon>
        <taxon>Eupulmonata</taxon>
        <taxon>Stylommatophora</taxon>
        <taxon>Helicina</taxon>
        <taxon>Helicoidea</taxon>
        <taxon>Geomitridae</taxon>
        <taxon>Candidula</taxon>
    </lineage>
</organism>
<dbReference type="EMBL" id="CAJHNH020001077">
    <property type="protein sequence ID" value="CAG5121384.1"/>
    <property type="molecule type" value="Genomic_DNA"/>
</dbReference>
<dbReference type="GO" id="GO:0046655">
    <property type="term" value="P:folic acid metabolic process"/>
    <property type="evidence" value="ECO:0007669"/>
    <property type="project" value="TreeGrafter"/>
</dbReference>
<evidence type="ECO:0000256" key="3">
    <source>
        <dbReference type="ARBA" id="ARBA00012856"/>
    </source>
</evidence>
<evidence type="ECO:0000256" key="6">
    <source>
        <dbReference type="ARBA" id="ARBA00023002"/>
    </source>
</evidence>
<evidence type="ECO:0000256" key="5">
    <source>
        <dbReference type="ARBA" id="ARBA00022857"/>
    </source>
</evidence>
<evidence type="ECO:0000259" key="9">
    <source>
        <dbReference type="PROSITE" id="PS51330"/>
    </source>
</evidence>
<accession>A0A8S3YWS5</accession>
<dbReference type="InterPro" id="IPR001796">
    <property type="entry name" value="DHFR_dom"/>
</dbReference>
<dbReference type="InterPro" id="IPR012259">
    <property type="entry name" value="DHFR"/>
</dbReference>
<comment type="pathway">
    <text evidence="1">Cofactor biosynthesis; tetrahydrofolate biosynthesis; 5,6,7,8-tetrahydrofolate from 7,8-dihydrofolate: step 1/1.</text>
</comment>
<comment type="catalytic activity">
    <reaction evidence="7">
        <text>(6S)-5,6,7,8-tetrahydrofolate + NADP(+) = 7,8-dihydrofolate + NADPH + H(+)</text>
        <dbReference type="Rhea" id="RHEA:15009"/>
        <dbReference type="ChEBI" id="CHEBI:15378"/>
        <dbReference type="ChEBI" id="CHEBI:57451"/>
        <dbReference type="ChEBI" id="CHEBI:57453"/>
        <dbReference type="ChEBI" id="CHEBI:57783"/>
        <dbReference type="ChEBI" id="CHEBI:58349"/>
        <dbReference type="EC" id="1.5.1.3"/>
    </reaction>
</comment>
<dbReference type="EC" id="1.5.1.3" evidence="3"/>
<evidence type="ECO:0000256" key="8">
    <source>
        <dbReference type="RuleBase" id="RU004474"/>
    </source>
</evidence>
<dbReference type="GO" id="GO:0046452">
    <property type="term" value="P:dihydrofolate metabolic process"/>
    <property type="evidence" value="ECO:0007669"/>
    <property type="project" value="TreeGrafter"/>
</dbReference>
<evidence type="ECO:0000256" key="1">
    <source>
        <dbReference type="ARBA" id="ARBA00004903"/>
    </source>
</evidence>
<protein>
    <recommendedName>
        <fullName evidence="3">dihydrofolate reductase</fullName>
        <ecNumber evidence="3">1.5.1.3</ecNumber>
    </recommendedName>
</protein>
<evidence type="ECO:0000256" key="4">
    <source>
        <dbReference type="ARBA" id="ARBA00022563"/>
    </source>
</evidence>
<dbReference type="GO" id="GO:0050661">
    <property type="term" value="F:NADP binding"/>
    <property type="evidence" value="ECO:0007669"/>
    <property type="project" value="InterPro"/>
</dbReference>
<dbReference type="AlphaFoldDB" id="A0A8S3YWS5"/>
<feature type="domain" description="DHFR" evidence="9">
    <location>
        <begin position="7"/>
        <end position="186"/>
    </location>
</feature>
<reference evidence="10" key="1">
    <citation type="submission" date="2021-04" db="EMBL/GenBank/DDBJ databases">
        <authorList>
            <consortium name="Molecular Ecology Group"/>
        </authorList>
    </citation>
    <scope>NUCLEOTIDE SEQUENCE</scope>
</reference>
<evidence type="ECO:0000256" key="2">
    <source>
        <dbReference type="ARBA" id="ARBA00009539"/>
    </source>
</evidence>
<comment type="caution">
    <text evidence="10">The sequence shown here is derived from an EMBL/GenBank/DDBJ whole genome shotgun (WGS) entry which is preliminary data.</text>
</comment>
<dbReference type="PROSITE" id="PS51330">
    <property type="entry name" value="DHFR_2"/>
    <property type="match status" value="1"/>
</dbReference>
<dbReference type="PROSITE" id="PS00075">
    <property type="entry name" value="DHFR_1"/>
    <property type="match status" value="1"/>
</dbReference>
<dbReference type="PANTHER" id="PTHR48069">
    <property type="entry name" value="DIHYDROFOLATE REDUCTASE"/>
    <property type="match status" value="1"/>
</dbReference>
<dbReference type="FunFam" id="3.40.430.10:FF:000002">
    <property type="entry name" value="Dihydrofolate reductase"/>
    <property type="match status" value="1"/>
</dbReference>
<dbReference type="SUPFAM" id="SSF53597">
    <property type="entry name" value="Dihydrofolate reductase-like"/>
    <property type="match status" value="1"/>
</dbReference>
<proteinExistence type="inferred from homology"/>
<evidence type="ECO:0000256" key="7">
    <source>
        <dbReference type="ARBA" id="ARBA00048873"/>
    </source>
</evidence>
<keyword evidence="5" id="KW-0521">NADP</keyword>
<dbReference type="GO" id="GO:0006730">
    <property type="term" value="P:one-carbon metabolic process"/>
    <property type="evidence" value="ECO:0007669"/>
    <property type="project" value="UniProtKB-KW"/>
</dbReference>
<comment type="similarity">
    <text evidence="2 8">Belongs to the dihydrofolate reductase family.</text>
</comment>
<dbReference type="GO" id="GO:0046654">
    <property type="term" value="P:tetrahydrofolate biosynthetic process"/>
    <property type="evidence" value="ECO:0007669"/>
    <property type="project" value="InterPro"/>
</dbReference>
<dbReference type="PRINTS" id="PR00070">
    <property type="entry name" value="DHFR"/>
</dbReference>
<dbReference type="PANTHER" id="PTHR48069:SF3">
    <property type="entry name" value="DIHYDROFOLATE REDUCTASE"/>
    <property type="match status" value="1"/>
</dbReference>
<dbReference type="CDD" id="cd00209">
    <property type="entry name" value="DHFR"/>
    <property type="match status" value="1"/>
</dbReference>
<dbReference type="InterPro" id="IPR017925">
    <property type="entry name" value="DHFR_CS"/>
</dbReference>
<dbReference type="GO" id="GO:0004146">
    <property type="term" value="F:dihydrofolate reductase activity"/>
    <property type="evidence" value="ECO:0007669"/>
    <property type="project" value="UniProtKB-EC"/>
</dbReference>
<gene>
    <name evidence="10" type="ORF">CUNI_LOCUS6942</name>
</gene>
<sequence length="187" mass="21243">MCSTTRKLNIVVAACNNMGIGIDGTLPWRLKQDMAFFRKVTTVTKNTEKKNMVIMGKNTWLSIPAKFRPLSDRINVVLSSQMQNNIEGAHVVKSFDKALELCDSLQNEVESVFVIGGASVYKEAMQRVNPCRLYITRVHHNFICDTFFPAIDEKVFVKVPNTVDENVPQETCEENGITFLFEVYEKL</sequence>
<keyword evidence="11" id="KW-1185">Reference proteome</keyword>
<dbReference type="OrthoDB" id="4664297at2759"/>
<dbReference type="InterPro" id="IPR024072">
    <property type="entry name" value="DHFR-like_dom_sf"/>
</dbReference>
<evidence type="ECO:0000313" key="10">
    <source>
        <dbReference type="EMBL" id="CAG5121384.1"/>
    </source>
</evidence>
<dbReference type="Gene3D" id="3.40.430.10">
    <property type="entry name" value="Dihydrofolate Reductase, subunit A"/>
    <property type="match status" value="1"/>
</dbReference>